<dbReference type="PANTHER" id="PTHR40743">
    <property type="entry name" value="NUCLEOTIDE-DIPHOSPHO-SUGAR TRANSFERASE CONTAINING PROTEIN"/>
    <property type="match status" value="1"/>
</dbReference>
<dbReference type="AlphaFoldDB" id="A0A4V3GM21"/>
<name>A0A4V3GM21_9BACT</name>
<sequence length="251" mass="28912">MSKHIGLFVTAGLGNRIRVINSLLNLLEDSGVTDYKVTAYWVVADELNARFEDLFEPIDKVRVVNVPKASLRFLWLKAWYKAAAYNDVRDSSTIDVGTPKTIYIHTVHEFHPINKNFVFFNRHIHERTDVPAQRYVGIHIRQGDNRQSIEHSPLGMFEDKIREILLEEPSTLFYLSTDAADVRQQFHERFGDRIVVSRIPKLDRHTLEGIQGAASDMIILSRSEKIFGSFYSSFSEVAARFHNIPLIILKK</sequence>
<accession>A0A4V3GM21</accession>
<dbReference type="PANTHER" id="PTHR40743:SF1">
    <property type="entry name" value="POSSIBLE GLYCOSYLTRANSFERASE"/>
    <property type="match status" value="1"/>
</dbReference>
<dbReference type="RefSeq" id="WP_133994412.1">
    <property type="nucleotide sequence ID" value="NZ_SODV01000001.1"/>
</dbReference>
<dbReference type="OrthoDB" id="1432594at2"/>
<reference evidence="1 2" key="1">
    <citation type="submission" date="2019-03" db="EMBL/GenBank/DDBJ databases">
        <title>Genomic Encyclopedia of Type Strains, Phase IV (KMG-IV): sequencing the most valuable type-strain genomes for metagenomic binning, comparative biology and taxonomic classification.</title>
        <authorList>
            <person name="Goeker M."/>
        </authorList>
    </citation>
    <scope>NUCLEOTIDE SEQUENCE [LARGE SCALE GENOMIC DNA]</scope>
    <source>
        <strain evidence="1 2">DSM 100059</strain>
    </source>
</reference>
<evidence type="ECO:0000313" key="1">
    <source>
        <dbReference type="EMBL" id="TDX01773.1"/>
    </source>
</evidence>
<proteinExistence type="predicted"/>
<evidence type="ECO:0008006" key="3">
    <source>
        <dbReference type="Google" id="ProtNLM"/>
    </source>
</evidence>
<gene>
    <name evidence="1" type="ORF">EDB95_2816</name>
</gene>
<evidence type="ECO:0000313" key="2">
    <source>
        <dbReference type="Proteomes" id="UP000294498"/>
    </source>
</evidence>
<dbReference type="Proteomes" id="UP000294498">
    <property type="component" value="Unassembled WGS sequence"/>
</dbReference>
<comment type="caution">
    <text evidence="1">The sequence shown here is derived from an EMBL/GenBank/DDBJ whole genome shotgun (WGS) entry which is preliminary data.</text>
</comment>
<dbReference type="Gene3D" id="3.40.50.11350">
    <property type="match status" value="1"/>
</dbReference>
<keyword evidence="2" id="KW-1185">Reference proteome</keyword>
<organism evidence="1 2">
    <name type="scientific">Dinghuibacter silviterrae</name>
    <dbReference type="NCBI Taxonomy" id="1539049"/>
    <lineage>
        <taxon>Bacteria</taxon>
        <taxon>Pseudomonadati</taxon>
        <taxon>Bacteroidota</taxon>
        <taxon>Chitinophagia</taxon>
        <taxon>Chitinophagales</taxon>
        <taxon>Chitinophagaceae</taxon>
        <taxon>Dinghuibacter</taxon>
    </lineage>
</organism>
<dbReference type="EMBL" id="SODV01000001">
    <property type="protein sequence ID" value="TDX01773.1"/>
    <property type="molecule type" value="Genomic_DNA"/>
</dbReference>
<protein>
    <recommendedName>
        <fullName evidence="3">Glycosyl transferase family 11</fullName>
    </recommendedName>
</protein>